<name>A0A1A3BJE8_MYCAS</name>
<dbReference type="OrthoDB" id="5243284at2"/>
<proteinExistence type="inferred from homology"/>
<organism evidence="8 9">
    <name type="scientific">Mycobacterium asiaticum</name>
    <dbReference type="NCBI Taxonomy" id="1790"/>
    <lineage>
        <taxon>Bacteria</taxon>
        <taxon>Bacillati</taxon>
        <taxon>Actinomycetota</taxon>
        <taxon>Actinomycetes</taxon>
        <taxon>Mycobacteriales</taxon>
        <taxon>Mycobacteriaceae</taxon>
        <taxon>Mycobacterium</taxon>
    </lineage>
</organism>
<keyword evidence="3" id="KW-1003">Cell membrane</keyword>
<dbReference type="PANTHER" id="PTHR34584">
    <property type="entry name" value="NA(+)/H(+) ANTIPORTER SUBUNIT E1"/>
    <property type="match status" value="1"/>
</dbReference>
<accession>A0A1A3BJE8</accession>
<evidence type="ECO:0000256" key="2">
    <source>
        <dbReference type="ARBA" id="ARBA00006228"/>
    </source>
</evidence>
<dbReference type="AlphaFoldDB" id="A0A1A3BJE8"/>
<gene>
    <name evidence="8" type="ORF">A9X01_05560</name>
</gene>
<dbReference type="GO" id="GO:0008324">
    <property type="term" value="F:monoatomic cation transmembrane transporter activity"/>
    <property type="evidence" value="ECO:0007669"/>
    <property type="project" value="InterPro"/>
</dbReference>
<keyword evidence="6 7" id="KW-0472">Membrane</keyword>
<evidence type="ECO:0000256" key="4">
    <source>
        <dbReference type="ARBA" id="ARBA00022692"/>
    </source>
</evidence>
<protein>
    <submittedName>
        <fullName evidence="8">Sodium:proton antiporter</fullName>
    </submittedName>
</protein>
<keyword evidence="5 7" id="KW-1133">Transmembrane helix</keyword>
<dbReference type="PANTHER" id="PTHR34584:SF1">
    <property type="entry name" value="NA(+)_H(+) ANTIPORTER SUBUNIT E1"/>
    <property type="match status" value="1"/>
</dbReference>
<evidence type="ECO:0000256" key="7">
    <source>
        <dbReference type="SAM" id="Phobius"/>
    </source>
</evidence>
<feature type="transmembrane region" description="Helical" evidence="7">
    <location>
        <begin position="27"/>
        <end position="44"/>
    </location>
</feature>
<dbReference type="STRING" id="1790.A5645_07505"/>
<dbReference type="EMBL" id="LZKQ01000306">
    <property type="protein sequence ID" value="OBI74438.1"/>
    <property type="molecule type" value="Genomic_DNA"/>
</dbReference>
<comment type="subcellular location">
    <subcellularLocation>
        <location evidence="1">Cell membrane</location>
        <topology evidence="1">Multi-pass membrane protein</topology>
    </subcellularLocation>
</comment>
<dbReference type="GO" id="GO:0005886">
    <property type="term" value="C:plasma membrane"/>
    <property type="evidence" value="ECO:0007669"/>
    <property type="project" value="UniProtKB-SubCell"/>
</dbReference>
<dbReference type="RefSeq" id="WP_065123364.1">
    <property type="nucleotide sequence ID" value="NZ_LZKQ01000306.1"/>
</dbReference>
<keyword evidence="4 7" id="KW-0812">Transmembrane</keyword>
<evidence type="ECO:0000256" key="1">
    <source>
        <dbReference type="ARBA" id="ARBA00004651"/>
    </source>
</evidence>
<evidence type="ECO:0000313" key="9">
    <source>
        <dbReference type="Proteomes" id="UP000093795"/>
    </source>
</evidence>
<reference evidence="8 9" key="1">
    <citation type="submission" date="2016-06" db="EMBL/GenBank/DDBJ databases">
        <authorList>
            <person name="Kjaerup R.B."/>
            <person name="Dalgaard T.S."/>
            <person name="Juul-Madsen H.R."/>
        </authorList>
    </citation>
    <scope>NUCLEOTIDE SEQUENCE [LARGE SCALE GENOMIC DNA]</scope>
    <source>
        <strain evidence="8 9">1081914.2</strain>
    </source>
</reference>
<evidence type="ECO:0000313" key="8">
    <source>
        <dbReference type="EMBL" id="OBI74438.1"/>
    </source>
</evidence>
<sequence length="166" mass="17390">MTGALARVATLTSVYLLALTSLKPGDIVVGLVLASLIVGFGGAIRGRDAPPGRPPGTSALRRLAGLPGLIFFTTVDMCQGSWHVAQFCLGLRPMTPGLVNVPIEPNIPSSAAAWAIRVGLSPDSVVVAVDDKTGELLLHVLDARDPDAVRRAQAASYRRAQRSVFP</sequence>
<comment type="similarity">
    <text evidence="2">Belongs to the CPA3 antiporters (TC 2.A.63) subunit E family.</text>
</comment>
<comment type="caution">
    <text evidence="8">The sequence shown here is derived from an EMBL/GenBank/DDBJ whole genome shotgun (WGS) entry which is preliminary data.</text>
</comment>
<evidence type="ECO:0000256" key="6">
    <source>
        <dbReference type="ARBA" id="ARBA00023136"/>
    </source>
</evidence>
<evidence type="ECO:0000256" key="5">
    <source>
        <dbReference type="ARBA" id="ARBA00022989"/>
    </source>
</evidence>
<dbReference type="Pfam" id="PF01899">
    <property type="entry name" value="MNHE"/>
    <property type="match status" value="1"/>
</dbReference>
<dbReference type="InterPro" id="IPR002758">
    <property type="entry name" value="Cation_antiport_E"/>
</dbReference>
<dbReference type="Proteomes" id="UP000093795">
    <property type="component" value="Unassembled WGS sequence"/>
</dbReference>
<evidence type="ECO:0000256" key="3">
    <source>
        <dbReference type="ARBA" id="ARBA00022475"/>
    </source>
</evidence>